<evidence type="ECO:0000313" key="2">
    <source>
        <dbReference type="EMBL" id="KGK32291.1"/>
    </source>
</evidence>
<feature type="non-terminal residue" evidence="2">
    <location>
        <position position="1"/>
    </location>
</feature>
<dbReference type="Proteomes" id="UP000029867">
    <property type="component" value="Unassembled WGS sequence"/>
</dbReference>
<protein>
    <submittedName>
        <fullName evidence="2">Uncharacterized protein</fullName>
    </submittedName>
</protein>
<dbReference type="EMBL" id="JQFK01002470">
    <property type="protein sequence ID" value="KGK32290.1"/>
    <property type="molecule type" value="Genomic_DNA"/>
</dbReference>
<sequence>PLIPIVGDVNPKDKHVVAIPTMNVETRKIETVYMRKNFV</sequence>
<accession>A0A099NK11</accession>
<organism evidence="2 3">
    <name type="scientific">Pichia kudriavzevii</name>
    <name type="common">Yeast</name>
    <name type="synonym">Issatchenkia orientalis</name>
    <dbReference type="NCBI Taxonomy" id="4909"/>
    <lineage>
        <taxon>Eukaryota</taxon>
        <taxon>Fungi</taxon>
        <taxon>Dikarya</taxon>
        <taxon>Ascomycota</taxon>
        <taxon>Saccharomycotina</taxon>
        <taxon>Pichiomycetes</taxon>
        <taxon>Pichiales</taxon>
        <taxon>Pichiaceae</taxon>
        <taxon>Pichia</taxon>
    </lineage>
</organism>
<dbReference type="HOGENOM" id="CLU_3322436_0_0_1"/>
<dbReference type="EMBL" id="JQFK01002469">
    <property type="protein sequence ID" value="KGK32291.1"/>
    <property type="molecule type" value="Genomic_DNA"/>
</dbReference>
<name>A0A099NK11_PICKU</name>
<comment type="caution">
    <text evidence="2">The sequence shown here is derived from an EMBL/GenBank/DDBJ whole genome shotgun (WGS) entry which is preliminary data.</text>
</comment>
<dbReference type="AlphaFoldDB" id="A0A099NK11"/>
<proteinExistence type="predicted"/>
<gene>
    <name evidence="2" type="ORF">JL09_g7102</name>
    <name evidence="1" type="ORF">JL09_g7103</name>
</gene>
<evidence type="ECO:0000313" key="1">
    <source>
        <dbReference type="EMBL" id="KGK32290.1"/>
    </source>
</evidence>
<dbReference type="VEuPathDB" id="FungiDB:C5L36_0B07080"/>
<evidence type="ECO:0000313" key="3">
    <source>
        <dbReference type="Proteomes" id="UP000029867"/>
    </source>
</evidence>
<reference evidence="3" key="1">
    <citation type="journal article" date="2014" name="Microb. Cell Fact.">
        <title>Exploiting Issatchenkia orientalis SD108 for succinic acid production.</title>
        <authorList>
            <person name="Xiao H."/>
            <person name="Shao Z."/>
            <person name="Jiang Y."/>
            <person name="Dole S."/>
            <person name="Zhao H."/>
        </authorList>
    </citation>
    <scope>NUCLEOTIDE SEQUENCE [LARGE SCALE GENOMIC DNA]</scope>
    <source>
        <strain evidence="3">SD108</strain>
    </source>
</reference>
<reference evidence="2" key="2">
    <citation type="submission" date="2014-08" db="EMBL/GenBank/DDBJ databases">
        <title>Exploiting Issatchenkia orientalis SD108 for Succinic Acid Production.</title>
        <authorList>
            <person name="Xiao H."/>
            <person name="Shao Z."/>
            <person name="Jiang Y."/>
            <person name="Dole S."/>
            <person name="Zhao H."/>
        </authorList>
    </citation>
    <scope>NUCLEOTIDE SEQUENCE [LARGE SCALE GENOMIC DNA]</scope>
    <source>
        <strain evidence="2">SD108</strain>
    </source>
</reference>